<dbReference type="Gene3D" id="3.40.50.300">
    <property type="entry name" value="P-loop containing nucleotide triphosphate hydrolases"/>
    <property type="match status" value="1"/>
</dbReference>
<protein>
    <submittedName>
        <fullName evidence="3">Pentapeptide repeat-containing protein</fullName>
    </submittedName>
</protein>
<dbReference type="InterPro" id="IPR051082">
    <property type="entry name" value="Pentapeptide-BTB/POZ_domain"/>
</dbReference>
<gene>
    <name evidence="3" type="ORF">G7B40_041025</name>
</gene>
<organism evidence="3 4">
    <name type="scientific">Aetokthonos hydrillicola Thurmond2011</name>
    <dbReference type="NCBI Taxonomy" id="2712845"/>
    <lineage>
        <taxon>Bacteria</taxon>
        <taxon>Bacillati</taxon>
        <taxon>Cyanobacteriota</taxon>
        <taxon>Cyanophyceae</taxon>
        <taxon>Nostocales</taxon>
        <taxon>Hapalosiphonaceae</taxon>
        <taxon>Aetokthonos</taxon>
    </lineage>
</organism>
<name>A0AAP5IIS7_9CYAN</name>
<dbReference type="Pfam" id="PF00805">
    <property type="entry name" value="Pentapeptide"/>
    <property type="match status" value="2"/>
</dbReference>
<keyword evidence="1" id="KW-0812">Transmembrane</keyword>
<comment type="caution">
    <text evidence="3">The sequence shown here is derived from an EMBL/GenBank/DDBJ whole genome shotgun (WGS) entry which is preliminary data.</text>
</comment>
<keyword evidence="1" id="KW-0472">Membrane</keyword>
<dbReference type="Pfam" id="PF20703">
    <property type="entry name" value="nSTAND1"/>
    <property type="match status" value="1"/>
</dbReference>
<evidence type="ECO:0000259" key="2">
    <source>
        <dbReference type="Pfam" id="PF20703"/>
    </source>
</evidence>
<evidence type="ECO:0000313" key="4">
    <source>
        <dbReference type="Proteomes" id="UP000667802"/>
    </source>
</evidence>
<dbReference type="AlphaFoldDB" id="A0AAP5IIS7"/>
<dbReference type="InterPro" id="IPR027417">
    <property type="entry name" value="P-loop_NTPase"/>
</dbReference>
<dbReference type="NCBIfam" id="NF047398">
    <property type="entry name" value="AAA_KGGVGR"/>
    <property type="match status" value="1"/>
</dbReference>
<dbReference type="PANTHER" id="PTHR14136:SF17">
    <property type="entry name" value="BTB_POZ DOMAIN-CONTAINING PROTEIN KCTD9"/>
    <property type="match status" value="1"/>
</dbReference>
<feature type="transmembrane region" description="Helical" evidence="1">
    <location>
        <begin position="799"/>
        <end position="821"/>
    </location>
</feature>
<dbReference type="InterPro" id="IPR001646">
    <property type="entry name" value="5peptide_repeat"/>
</dbReference>
<sequence>MIYTFYSYKGGVGRSMSLANVAELFYQAGLKVLIVDWDLEAPGIERFFPINHEEFSTKPGLMDMLLDYKQQMTQDFSISGDEDDLPFKNLKEFIVDVYTNVQEKGELWILSAGRRSKDNFSDYANTVRTFDWGDFYQNWEGELYFEWLRQQFEIIADVVLIDSRTGVTEMGGVCTYQLADVIVMLCSANQQCLEGTYKMFLDFKRPQVQEIRERTLEVVVVPARIDNTESDLLDSFQRDFIKLFSKYIPKSIGSRSDIFWQLAIPYVPRYAYQETLAIREKQKAHAKNLVDAFTQLAFVISRLAPENSLLRLAFPETEIKIGNATIVGSMITGDVVLVVSNTFHRSDIQFEAGDTPRNPYVGLSAFSEKDAAFFFGREKFTNVLFEMVHCQPLVPVIGASGSGKSSVVFAGLIPLLREEGIWLIESFRPKSQPFDELALALVRQLEPNIDGVEKVLMVGKLAESLKKGEVTLHQVAPQILENKPSKRFLLIVDQFEELYTQCLDKHEQQCFIDTLLVAVQKKIITLVFTLRADFYGYILSYRPFSDALQQIAFTPLGLMAREELKAAVEQPAQKLNVQLQIHLAERILDDVGNEPGNLPLLEFALTQLWDKQKDGELTHKAYEDIGGAKQALVKHAEQIYSRLSNSQQQQAQQVFLALVMLGDGTEYTRRVATQEEIGKQNWELVTYLAGSEARLLVTGRNDKSGEETVEVVHEALIREWKRLQDWLSNNREKLIQQRKIEAAAIEWRDKGKSKDYLLVGKQLNEANAFQKEQASFFTLSSLASEFIQKSIKYRWNNRLRLVCFGLIPLVTLSIFLGFIGVRTIRISQLRSDVDQAKGQQDSYKRFKALEELVELGEPLNNIELKKVNLTGAKLYNANFTGANLTGANLTGAKLDNANLDNANLDNANLSGASLSRANLSGASLSRANLSGANLSRANLSGANLSGANLDSASLSRANLSGANLDSANLDSASLSRANLSGANLDSANLQRTQYTDKSTSPKTCSYYTDHYPCPTTFPPNFDPKAHGMKLLK</sequence>
<proteinExistence type="predicted"/>
<dbReference type="EMBL" id="JAALHA020000041">
    <property type="protein sequence ID" value="MDR9900870.1"/>
    <property type="molecule type" value="Genomic_DNA"/>
</dbReference>
<dbReference type="Gene3D" id="2.160.20.80">
    <property type="entry name" value="E3 ubiquitin-protein ligase SopA"/>
    <property type="match status" value="1"/>
</dbReference>
<dbReference type="SUPFAM" id="SSF141571">
    <property type="entry name" value="Pentapeptide repeat-like"/>
    <property type="match status" value="1"/>
</dbReference>
<evidence type="ECO:0000313" key="3">
    <source>
        <dbReference type="EMBL" id="MDR9900870.1"/>
    </source>
</evidence>
<dbReference type="RefSeq" id="WP_243902505.1">
    <property type="nucleotide sequence ID" value="NZ_CAWQFN010000310.1"/>
</dbReference>
<accession>A0AAP5IIS7</accession>
<dbReference type="SUPFAM" id="SSF52540">
    <property type="entry name" value="P-loop containing nucleoside triphosphate hydrolases"/>
    <property type="match status" value="2"/>
</dbReference>
<evidence type="ECO:0000256" key="1">
    <source>
        <dbReference type="SAM" id="Phobius"/>
    </source>
</evidence>
<keyword evidence="4" id="KW-1185">Reference proteome</keyword>
<reference evidence="4" key="1">
    <citation type="journal article" date="2021" name="Science">
        <title>Hunting the eagle killer: A cyanobacterial neurotoxin causes vacuolar myelinopathy.</title>
        <authorList>
            <person name="Breinlinger S."/>
            <person name="Phillips T.J."/>
            <person name="Haram B.N."/>
            <person name="Mares J."/>
            <person name="Martinez Yerena J.A."/>
            <person name="Hrouzek P."/>
            <person name="Sobotka R."/>
            <person name="Henderson W.M."/>
            <person name="Schmieder P."/>
            <person name="Williams S.M."/>
            <person name="Lauderdale J.D."/>
            <person name="Wilde H.D."/>
            <person name="Gerrin W."/>
            <person name="Kust A."/>
            <person name="Washington J.W."/>
            <person name="Wagner C."/>
            <person name="Geier B."/>
            <person name="Liebeke M."/>
            <person name="Enke H."/>
            <person name="Niedermeyer T.H.J."/>
            <person name="Wilde S.B."/>
        </authorList>
    </citation>
    <scope>NUCLEOTIDE SEQUENCE [LARGE SCALE GENOMIC DNA]</scope>
    <source>
        <strain evidence="4">Thurmond2011</strain>
    </source>
</reference>
<keyword evidence="1" id="KW-1133">Transmembrane helix</keyword>
<dbReference type="PANTHER" id="PTHR14136">
    <property type="entry name" value="BTB_POZ DOMAIN-CONTAINING PROTEIN KCTD9"/>
    <property type="match status" value="1"/>
</dbReference>
<feature type="domain" description="Novel STAND NTPase 1" evidence="2">
    <location>
        <begin position="359"/>
        <end position="754"/>
    </location>
</feature>
<dbReference type="Proteomes" id="UP000667802">
    <property type="component" value="Unassembled WGS sequence"/>
</dbReference>
<dbReference type="InterPro" id="IPR049052">
    <property type="entry name" value="nSTAND1"/>
</dbReference>